<protein>
    <recommendedName>
        <fullName evidence="2">AB hydrolase-1 domain-containing protein</fullName>
    </recommendedName>
</protein>
<keyword evidence="1" id="KW-0812">Transmembrane</keyword>
<dbReference type="EMBL" id="VSSQ01001086">
    <property type="protein sequence ID" value="MPM04952.1"/>
    <property type="molecule type" value="Genomic_DNA"/>
</dbReference>
<keyword evidence="1" id="KW-1133">Transmembrane helix</keyword>
<evidence type="ECO:0000259" key="2">
    <source>
        <dbReference type="Pfam" id="PF00561"/>
    </source>
</evidence>
<accession>A0A644WMB0</accession>
<evidence type="ECO:0000256" key="1">
    <source>
        <dbReference type="SAM" id="Phobius"/>
    </source>
</evidence>
<evidence type="ECO:0000313" key="3">
    <source>
        <dbReference type="EMBL" id="MPM04952.1"/>
    </source>
</evidence>
<feature type="domain" description="AB hydrolase-1" evidence="2">
    <location>
        <begin position="81"/>
        <end position="250"/>
    </location>
</feature>
<dbReference type="Gene3D" id="3.40.50.1820">
    <property type="entry name" value="alpha/beta hydrolase"/>
    <property type="match status" value="1"/>
</dbReference>
<name>A0A644WMB0_9ZZZZ</name>
<gene>
    <name evidence="3" type="ORF">SDC9_51233</name>
</gene>
<dbReference type="SUPFAM" id="SSF53474">
    <property type="entry name" value="alpha/beta-Hydrolases"/>
    <property type="match status" value="1"/>
</dbReference>
<organism evidence="3">
    <name type="scientific">bioreactor metagenome</name>
    <dbReference type="NCBI Taxonomy" id="1076179"/>
    <lineage>
        <taxon>unclassified sequences</taxon>
        <taxon>metagenomes</taxon>
        <taxon>ecological metagenomes</taxon>
    </lineage>
</organism>
<comment type="caution">
    <text evidence="3">The sequence shown here is derived from an EMBL/GenBank/DDBJ whole genome shotgun (WGS) entry which is preliminary data.</text>
</comment>
<dbReference type="InterPro" id="IPR000073">
    <property type="entry name" value="AB_hydrolase_1"/>
</dbReference>
<dbReference type="AlphaFoldDB" id="A0A644WMB0"/>
<keyword evidence="1" id="KW-0472">Membrane</keyword>
<feature type="transmembrane region" description="Helical" evidence="1">
    <location>
        <begin position="24"/>
        <end position="42"/>
    </location>
</feature>
<dbReference type="Pfam" id="PF00561">
    <property type="entry name" value="Abhydrolase_1"/>
    <property type="match status" value="1"/>
</dbReference>
<sequence>MKLLPHSNGFYKVNMKNKLKPKDIIRNIFLSLIILVAIGFIYQRISNFIAKETLKQRVDYVRVDDKRLDYKTNGEGKYTIIFDGNIGTNLSQWNIISDKLTLEYDDITTFVYNRRGYGYSDSGSLRTPKEQAEDLRLLLRKSAVSAPYILVGEEYGSLVLAEFAKEYPDLVAGVVLVNPFVEDNINTKEFKNNLMIEKVRRNIEKIGSSIGITTLMDKLNLACDTEDFKNKLDDISLNEFNVHRTKSNYTSAVYNELQNITSGESNTQEDGIFSGKPYYLIAKDGQEQLASLGDEELTKVHTINSDSKIIAMYEPDSVISGIRQVIKQANEIERVQKKATKN</sequence>
<dbReference type="InterPro" id="IPR029058">
    <property type="entry name" value="AB_hydrolase_fold"/>
</dbReference>
<proteinExistence type="predicted"/>
<reference evidence="3" key="1">
    <citation type="submission" date="2019-08" db="EMBL/GenBank/DDBJ databases">
        <authorList>
            <person name="Kucharzyk K."/>
            <person name="Murdoch R.W."/>
            <person name="Higgins S."/>
            <person name="Loffler F."/>
        </authorList>
    </citation>
    <scope>NUCLEOTIDE SEQUENCE</scope>
</reference>